<reference evidence="18 19" key="1">
    <citation type="journal article" date="2011" name="PLoS Genet.">
        <title>Genome sequencing and comparative transcriptomics of the model entomopathogenic fungi Metarhizium anisopliae and M. acridum.</title>
        <authorList>
            <person name="Gao Q."/>
            <person name="Jin K."/>
            <person name="Ying S.H."/>
            <person name="Zhang Y."/>
            <person name="Xiao G."/>
            <person name="Shang Y."/>
            <person name="Duan Z."/>
            <person name="Hu X."/>
            <person name="Xie X.Q."/>
            <person name="Zhou G."/>
            <person name="Peng G."/>
            <person name="Luo Z."/>
            <person name="Huang W."/>
            <person name="Wang B."/>
            <person name="Fang W."/>
            <person name="Wang S."/>
            <person name="Zhong Y."/>
            <person name="Ma L.J."/>
            <person name="St Leger R.J."/>
            <person name="Zhao G.P."/>
            <person name="Pei Y."/>
            <person name="Feng M.G."/>
            <person name="Xia Y."/>
            <person name="Wang C."/>
        </authorList>
    </citation>
    <scope>NUCLEOTIDE SEQUENCE [LARGE SCALE GENOMIC DNA]</scope>
    <source>
        <strain evidence="18 19">CQMa 102</strain>
    </source>
</reference>
<feature type="active site" evidence="14">
    <location>
        <position position="298"/>
    </location>
</feature>
<dbReference type="InterPro" id="IPR024079">
    <property type="entry name" value="MetalloPept_cat_dom_sf"/>
</dbReference>
<dbReference type="EC" id="3.4.24.39" evidence="4"/>
<comment type="similarity">
    <text evidence="3">Belongs to the peptidase M35 family.</text>
</comment>
<dbReference type="InParanoid" id="E9E2C2"/>
<keyword evidence="11 15" id="KW-0862">Zinc</keyword>
<dbReference type="SUPFAM" id="SSF55486">
    <property type="entry name" value="Metalloproteases ('zincins'), catalytic domain"/>
    <property type="match status" value="1"/>
</dbReference>
<keyword evidence="9 16" id="KW-0732">Signal</keyword>
<evidence type="ECO:0000259" key="17">
    <source>
        <dbReference type="SMART" id="SM01351"/>
    </source>
</evidence>
<keyword evidence="10" id="KW-0378">Hydrolase</keyword>
<evidence type="ECO:0000256" key="12">
    <source>
        <dbReference type="ARBA" id="ARBA00023049"/>
    </source>
</evidence>
<dbReference type="EMBL" id="GL698494">
    <property type="protein sequence ID" value="EFY90038.1"/>
    <property type="molecule type" value="Genomic_DNA"/>
</dbReference>
<feature type="chain" id="PRO_5013197961" description="deuterolysin" evidence="16">
    <location>
        <begin position="16"/>
        <end position="393"/>
    </location>
</feature>
<evidence type="ECO:0000256" key="4">
    <source>
        <dbReference type="ARBA" id="ARBA00012431"/>
    </source>
</evidence>
<keyword evidence="19" id="KW-1185">Reference proteome</keyword>
<feature type="domain" description="Lysine-specific metallo-endopeptidase" evidence="17">
    <location>
        <begin position="201"/>
        <end position="338"/>
    </location>
</feature>
<dbReference type="STRING" id="655827.E9E2C2"/>
<evidence type="ECO:0000313" key="18">
    <source>
        <dbReference type="EMBL" id="EFY90038.1"/>
    </source>
</evidence>
<accession>E9E2C2</accession>
<organism evidence="19">
    <name type="scientific">Metarhizium acridum (strain CQMa 102)</name>
    <dbReference type="NCBI Taxonomy" id="655827"/>
    <lineage>
        <taxon>Eukaryota</taxon>
        <taxon>Fungi</taxon>
        <taxon>Dikarya</taxon>
        <taxon>Ascomycota</taxon>
        <taxon>Pezizomycotina</taxon>
        <taxon>Sordariomycetes</taxon>
        <taxon>Hypocreomycetidae</taxon>
        <taxon>Hypocreales</taxon>
        <taxon>Clavicipitaceae</taxon>
        <taxon>Metarhizium</taxon>
    </lineage>
</organism>
<gene>
    <name evidence="18" type="ORF">MAC_04020</name>
</gene>
<evidence type="ECO:0000256" key="10">
    <source>
        <dbReference type="ARBA" id="ARBA00022801"/>
    </source>
</evidence>
<dbReference type="OMA" id="NNIASQC"/>
<keyword evidence="12" id="KW-0482">Metalloprotease</keyword>
<dbReference type="Gene3D" id="3.40.390.10">
    <property type="entry name" value="Collagenase (Catalytic Domain)"/>
    <property type="match status" value="1"/>
</dbReference>
<evidence type="ECO:0000256" key="9">
    <source>
        <dbReference type="ARBA" id="ARBA00022729"/>
    </source>
</evidence>
<proteinExistence type="inferred from homology"/>
<evidence type="ECO:0000313" key="19">
    <source>
        <dbReference type="Proteomes" id="UP000002499"/>
    </source>
</evidence>
<feature type="binding site" evidence="15">
    <location>
        <position position="301"/>
    </location>
    <ligand>
        <name>Zn(2+)</name>
        <dbReference type="ChEBI" id="CHEBI:29105"/>
        <note>catalytic</note>
    </ligand>
</feature>
<sequence length="393" mass="44469">MRLLAIIAPLTLAAAHPAVPEDWPKSLNVRAELDTWTKLNITIENKSPKAFNILKAGSVLDGNPLESMRVFLERSCRVGITNSFDRPRTDPKNESEFQFMPVGGSITTTIDLLDVRNASGFCGNKNTLFWIDATFRTAEAGSTKLVRSIRYKLDNALIYPKFFPPLPEAFEERVYKCPPDYLSVLKEGILGCASLATAARKAALTGSAELMEGYFKDSSQETRNSVANTFDKVATLCSLNNTRLYITCSPNRCRRPVFASIFRDSDPANLMFCKRGYFQPMFPDFDEISSIIHTVIHEFTHSKWIKDTQDIAYGLHKATNLRKDESIMNADTYALFSDAVYLNEDRLNKTRVDDFRARIKKIQPNLDKLGDITRSEFLSLPPKVRQERFGFEV</sequence>
<evidence type="ECO:0000256" key="5">
    <source>
        <dbReference type="ARBA" id="ARBA00022525"/>
    </source>
</evidence>
<keyword evidence="6" id="KW-0645">Protease</keyword>
<keyword evidence="8 15" id="KW-0479">Metal-binding</keyword>
<dbReference type="InterPro" id="IPR001384">
    <property type="entry name" value="Peptidase_M35"/>
</dbReference>
<dbReference type="GO" id="GO:0006508">
    <property type="term" value="P:proteolysis"/>
    <property type="evidence" value="ECO:0007669"/>
    <property type="project" value="UniProtKB-KW"/>
</dbReference>
<dbReference type="SMART" id="SM01351">
    <property type="entry name" value="Aspzincin_M35"/>
    <property type="match status" value="1"/>
</dbReference>
<dbReference type="InterPro" id="IPR029463">
    <property type="entry name" value="Lys_MEP"/>
</dbReference>
<feature type="binding site" evidence="15">
    <location>
        <position position="297"/>
    </location>
    <ligand>
        <name>Zn(2+)</name>
        <dbReference type="ChEBI" id="CHEBI:29105"/>
        <note>catalytic</note>
    </ligand>
</feature>
<dbReference type="PRINTS" id="PR00768">
    <property type="entry name" value="DEUTEROLYSIN"/>
</dbReference>
<comment type="catalytic activity">
    <reaction evidence="1">
        <text>Preferential cleavage of bonds with hydrophobic residues in P1'. Also 3-Asn-|-Gln-4 and 8-Gly-|-Ser-9 bonds in insulin B chain.</text>
        <dbReference type="EC" id="3.4.24.39"/>
    </reaction>
</comment>
<dbReference type="GO" id="GO:0005576">
    <property type="term" value="C:extracellular region"/>
    <property type="evidence" value="ECO:0007669"/>
    <property type="project" value="UniProtKB-SubCell"/>
</dbReference>
<evidence type="ECO:0000256" key="13">
    <source>
        <dbReference type="ARBA" id="ARBA00023145"/>
    </source>
</evidence>
<comment type="subcellular location">
    <subcellularLocation>
        <location evidence="2">Secreted</location>
    </subcellularLocation>
</comment>
<name>E9E2C2_METAQ</name>
<evidence type="ECO:0000256" key="11">
    <source>
        <dbReference type="ARBA" id="ARBA00022833"/>
    </source>
</evidence>
<protein>
    <recommendedName>
        <fullName evidence="4">deuterolysin</fullName>
        <ecNumber evidence="4">3.4.24.39</ecNumber>
    </recommendedName>
</protein>
<dbReference type="OrthoDB" id="412874at2759"/>
<evidence type="ECO:0000256" key="6">
    <source>
        <dbReference type="ARBA" id="ARBA00022670"/>
    </source>
</evidence>
<dbReference type="GO" id="GO:0046872">
    <property type="term" value="F:metal ion binding"/>
    <property type="evidence" value="ECO:0007669"/>
    <property type="project" value="UniProtKB-KW"/>
</dbReference>
<evidence type="ECO:0000256" key="2">
    <source>
        <dbReference type="ARBA" id="ARBA00004613"/>
    </source>
</evidence>
<dbReference type="InterPro" id="IPR050414">
    <property type="entry name" value="Fungal_M35_metalloproteases"/>
</dbReference>
<dbReference type="PANTHER" id="PTHR37016">
    <property type="match status" value="1"/>
</dbReference>
<comment type="cofactor">
    <cofactor evidence="15">
        <name>Zn(2+)</name>
        <dbReference type="ChEBI" id="CHEBI:29105"/>
    </cofactor>
    <text evidence="15">Binds 1 zinc ion per subunit.</text>
</comment>
<dbReference type="PANTHER" id="PTHR37016:SF3">
    <property type="entry name" value="NEUTRAL PROTEASE 2-RELATED"/>
    <property type="match status" value="1"/>
</dbReference>
<keyword evidence="5" id="KW-0964">Secreted</keyword>
<evidence type="ECO:0000256" key="7">
    <source>
        <dbReference type="ARBA" id="ARBA00022685"/>
    </source>
</evidence>
<dbReference type="Pfam" id="PF14521">
    <property type="entry name" value="Aspzincin_M35"/>
    <property type="match status" value="1"/>
</dbReference>
<keyword evidence="13" id="KW-0865">Zymogen</keyword>
<evidence type="ECO:0000256" key="15">
    <source>
        <dbReference type="PIRSR" id="PIRSR601384-2"/>
    </source>
</evidence>
<dbReference type="GO" id="GO:0004222">
    <property type="term" value="F:metalloendopeptidase activity"/>
    <property type="evidence" value="ECO:0007669"/>
    <property type="project" value="InterPro"/>
</dbReference>
<keyword evidence="7" id="KW-0165">Cleavage on pair of basic residues</keyword>
<evidence type="ECO:0000256" key="8">
    <source>
        <dbReference type="ARBA" id="ARBA00022723"/>
    </source>
</evidence>
<evidence type="ECO:0000256" key="14">
    <source>
        <dbReference type="PIRSR" id="PIRSR601384-1"/>
    </source>
</evidence>
<dbReference type="AlphaFoldDB" id="E9E2C2"/>
<dbReference type="HOGENOM" id="CLU_702237_0_0_1"/>
<dbReference type="Proteomes" id="UP000002499">
    <property type="component" value="Unassembled WGS sequence"/>
</dbReference>
<feature type="signal peptide" evidence="16">
    <location>
        <begin position="1"/>
        <end position="15"/>
    </location>
</feature>
<dbReference type="eggNOG" id="ENOG502R8EN">
    <property type="taxonomic scope" value="Eukaryota"/>
</dbReference>
<evidence type="ECO:0000256" key="16">
    <source>
        <dbReference type="SAM" id="SignalP"/>
    </source>
</evidence>
<evidence type="ECO:0000256" key="1">
    <source>
        <dbReference type="ARBA" id="ARBA00001187"/>
    </source>
</evidence>
<dbReference type="CDD" id="cd11008">
    <property type="entry name" value="M35_deuterolysin_like"/>
    <property type="match status" value="1"/>
</dbReference>
<feature type="binding site" evidence="15">
    <location>
        <position position="310"/>
    </location>
    <ligand>
        <name>Zn(2+)</name>
        <dbReference type="ChEBI" id="CHEBI:29105"/>
        <note>catalytic</note>
    </ligand>
</feature>
<evidence type="ECO:0000256" key="3">
    <source>
        <dbReference type="ARBA" id="ARBA00010279"/>
    </source>
</evidence>